<keyword evidence="6" id="KW-0804">Transcription</keyword>
<name>A0A1D2NJS1_ORCCI</name>
<sequence length="379" mass="44280">MGKPGISKSNRIDTTVLKVPQYCCEVKGCRKYFHKLSRLKYHQNTHLAEKPFKCDYDGCTSSYYRPNHLKRHVESIHESSAKISKEHKCDHEGCEAAFDSEASLYYHKKRKHSVQQFECSFCDKKFQKKWMLKEHEAGHTGGNPFKCDEEACGKEFRDFRLFRAHKRVHEKAKREKQVYNCSVEQCQLSFTKWSELVNHKKSCHPTELKCSVCEKTFSSKQYLKVHVQVHEEERTSYQCPIKDCPRFYLHIKNLNHHLRIKHEDLGFQCPKCKRKLSSKQKLDHHIKTIHEGNGYYKNRKKVQKSAEEVLNKIAPITEVDMEIKKTGPSRYIRGTNGLKFPDSNGVKENNDEESYKEIPELAEDVTEMGSTAGENIADD</sequence>
<gene>
    <name evidence="11" type="ORF">Ocin01_01184</name>
</gene>
<feature type="domain" description="C2H2-type" evidence="10">
    <location>
        <begin position="87"/>
        <end position="117"/>
    </location>
</feature>
<proteinExistence type="predicted"/>
<dbReference type="PROSITE" id="PS50157">
    <property type="entry name" value="ZINC_FINGER_C2H2_2"/>
    <property type="match status" value="9"/>
</dbReference>
<organism evidence="11 12">
    <name type="scientific">Orchesella cincta</name>
    <name type="common">Springtail</name>
    <name type="synonym">Podura cincta</name>
    <dbReference type="NCBI Taxonomy" id="48709"/>
    <lineage>
        <taxon>Eukaryota</taxon>
        <taxon>Metazoa</taxon>
        <taxon>Ecdysozoa</taxon>
        <taxon>Arthropoda</taxon>
        <taxon>Hexapoda</taxon>
        <taxon>Collembola</taxon>
        <taxon>Entomobryomorpha</taxon>
        <taxon>Entomobryoidea</taxon>
        <taxon>Orchesellidae</taxon>
        <taxon>Orchesellinae</taxon>
        <taxon>Orchesella</taxon>
    </lineage>
</organism>
<feature type="domain" description="C2H2-type" evidence="10">
    <location>
        <begin position="179"/>
        <end position="209"/>
    </location>
</feature>
<dbReference type="Pfam" id="PF00096">
    <property type="entry name" value="zf-C2H2"/>
    <property type="match status" value="2"/>
</dbReference>
<keyword evidence="5" id="KW-0805">Transcription regulation</keyword>
<dbReference type="OMA" id="YTKHCRD"/>
<keyword evidence="4" id="KW-0862">Zinc</keyword>
<feature type="domain" description="C2H2-type" evidence="10">
    <location>
        <begin position="22"/>
        <end position="51"/>
    </location>
</feature>
<feature type="domain" description="C2H2-type" evidence="10">
    <location>
        <begin position="267"/>
        <end position="295"/>
    </location>
</feature>
<dbReference type="STRING" id="48709.A0A1D2NJS1"/>
<evidence type="ECO:0000256" key="9">
    <source>
        <dbReference type="SAM" id="MobiDB-lite"/>
    </source>
</evidence>
<keyword evidence="7" id="KW-0539">Nucleus</keyword>
<feature type="domain" description="C2H2-type" evidence="10">
    <location>
        <begin position="117"/>
        <end position="144"/>
    </location>
</feature>
<evidence type="ECO:0000256" key="6">
    <source>
        <dbReference type="ARBA" id="ARBA00023163"/>
    </source>
</evidence>
<dbReference type="PANTHER" id="PTHR46179">
    <property type="entry name" value="ZINC FINGER PROTEIN"/>
    <property type="match status" value="1"/>
</dbReference>
<accession>A0A1D2NJS1</accession>
<feature type="domain" description="C2H2-type" evidence="10">
    <location>
        <begin position="52"/>
        <end position="82"/>
    </location>
</feature>
<dbReference type="AlphaFoldDB" id="A0A1D2NJS1"/>
<evidence type="ECO:0000256" key="1">
    <source>
        <dbReference type="ARBA" id="ARBA00004123"/>
    </source>
</evidence>
<feature type="domain" description="C2H2-type" evidence="10">
    <location>
        <begin position="208"/>
        <end position="235"/>
    </location>
</feature>
<keyword evidence="3 8" id="KW-0863">Zinc-finger</keyword>
<evidence type="ECO:0000256" key="2">
    <source>
        <dbReference type="ARBA" id="ARBA00022723"/>
    </source>
</evidence>
<dbReference type="EMBL" id="LJIJ01000022">
    <property type="protein sequence ID" value="ODN05510.1"/>
    <property type="molecule type" value="Genomic_DNA"/>
</dbReference>
<evidence type="ECO:0000259" key="10">
    <source>
        <dbReference type="PROSITE" id="PS50157"/>
    </source>
</evidence>
<dbReference type="InterPro" id="IPR013087">
    <property type="entry name" value="Znf_C2H2_type"/>
</dbReference>
<dbReference type="InterPro" id="IPR051061">
    <property type="entry name" value="Zinc_finger_trans_reg"/>
</dbReference>
<dbReference type="FunFam" id="3.30.160.60:FF:000446">
    <property type="entry name" value="Zinc finger protein"/>
    <property type="match status" value="1"/>
</dbReference>
<comment type="subcellular location">
    <subcellularLocation>
        <location evidence="1">Nucleus</location>
    </subcellularLocation>
</comment>
<feature type="region of interest" description="Disordered" evidence="9">
    <location>
        <begin position="334"/>
        <end position="355"/>
    </location>
</feature>
<feature type="domain" description="C2H2-type" evidence="10">
    <location>
        <begin position="237"/>
        <end position="262"/>
    </location>
</feature>
<dbReference type="PROSITE" id="PS00028">
    <property type="entry name" value="ZINC_FINGER_C2H2_1"/>
    <property type="match status" value="8"/>
</dbReference>
<comment type="caution">
    <text evidence="11">The sequence shown here is derived from an EMBL/GenBank/DDBJ whole genome shotgun (WGS) entry which is preliminary data.</text>
</comment>
<evidence type="ECO:0000256" key="3">
    <source>
        <dbReference type="ARBA" id="ARBA00022771"/>
    </source>
</evidence>
<dbReference type="GO" id="GO:0005634">
    <property type="term" value="C:nucleus"/>
    <property type="evidence" value="ECO:0007669"/>
    <property type="project" value="TreeGrafter"/>
</dbReference>
<dbReference type="OrthoDB" id="2687452at2759"/>
<evidence type="ECO:0000313" key="11">
    <source>
        <dbReference type="EMBL" id="ODN05510.1"/>
    </source>
</evidence>
<evidence type="ECO:0000256" key="8">
    <source>
        <dbReference type="PROSITE-ProRule" id="PRU00042"/>
    </source>
</evidence>
<dbReference type="Proteomes" id="UP000094527">
    <property type="component" value="Unassembled WGS sequence"/>
</dbReference>
<evidence type="ECO:0000256" key="5">
    <source>
        <dbReference type="ARBA" id="ARBA00023015"/>
    </source>
</evidence>
<evidence type="ECO:0000313" key="12">
    <source>
        <dbReference type="Proteomes" id="UP000094527"/>
    </source>
</evidence>
<dbReference type="PANTHER" id="PTHR46179:SF13">
    <property type="entry name" value="C2H2-TYPE DOMAIN-CONTAINING PROTEIN"/>
    <property type="match status" value="1"/>
</dbReference>
<dbReference type="InterPro" id="IPR036236">
    <property type="entry name" value="Znf_C2H2_sf"/>
</dbReference>
<dbReference type="SUPFAM" id="SSF57667">
    <property type="entry name" value="beta-beta-alpha zinc fingers"/>
    <property type="match status" value="4"/>
</dbReference>
<feature type="region of interest" description="Disordered" evidence="9">
    <location>
        <begin position="360"/>
        <end position="379"/>
    </location>
</feature>
<evidence type="ECO:0000256" key="4">
    <source>
        <dbReference type="ARBA" id="ARBA00022833"/>
    </source>
</evidence>
<protein>
    <submittedName>
        <fullName evidence="11">Transcription factor IIIA</fullName>
    </submittedName>
</protein>
<keyword evidence="2" id="KW-0479">Metal-binding</keyword>
<feature type="domain" description="C2H2-type" evidence="10">
    <location>
        <begin position="145"/>
        <end position="174"/>
    </location>
</feature>
<dbReference type="Gene3D" id="3.30.160.60">
    <property type="entry name" value="Classic Zinc Finger"/>
    <property type="match status" value="5"/>
</dbReference>
<dbReference type="SMART" id="SM00355">
    <property type="entry name" value="ZnF_C2H2"/>
    <property type="match status" value="9"/>
</dbReference>
<dbReference type="GO" id="GO:0006357">
    <property type="term" value="P:regulation of transcription by RNA polymerase II"/>
    <property type="evidence" value="ECO:0007669"/>
    <property type="project" value="TreeGrafter"/>
</dbReference>
<evidence type="ECO:0000256" key="7">
    <source>
        <dbReference type="ARBA" id="ARBA00023242"/>
    </source>
</evidence>
<reference evidence="11 12" key="1">
    <citation type="journal article" date="2016" name="Genome Biol. Evol.">
        <title>Gene Family Evolution Reflects Adaptation to Soil Environmental Stressors in the Genome of the Collembolan Orchesella cincta.</title>
        <authorList>
            <person name="Faddeeva-Vakhrusheva A."/>
            <person name="Derks M.F."/>
            <person name="Anvar S.Y."/>
            <person name="Agamennone V."/>
            <person name="Suring W."/>
            <person name="Smit S."/>
            <person name="van Straalen N.M."/>
            <person name="Roelofs D."/>
        </authorList>
    </citation>
    <scope>NUCLEOTIDE SEQUENCE [LARGE SCALE GENOMIC DNA]</scope>
    <source>
        <tissue evidence="11">Mixed pool</tissue>
    </source>
</reference>
<dbReference type="GO" id="GO:0008270">
    <property type="term" value="F:zinc ion binding"/>
    <property type="evidence" value="ECO:0007669"/>
    <property type="project" value="UniProtKB-KW"/>
</dbReference>
<keyword evidence="12" id="KW-1185">Reference proteome</keyword>